<dbReference type="AlphaFoldDB" id="A0A9P8TPA8"/>
<accession>A0A9P8TPA8</accession>
<name>A0A9P8TPA8_WICPI</name>
<gene>
    <name evidence="1" type="ORF">WICPIJ_002056</name>
</gene>
<evidence type="ECO:0000313" key="2">
    <source>
        <dbReference type="Proteomes" id="UP000774326"/>
    </source>
</evidence>
<protein>
    <submittedName>
        <fullName evidence="1">Uncharacterized protein</fullName>
    </submittedName>
</protein>
<evidence type="ECO:0000313" key="1">
    <source>
        <dbReference type="EMBL" id="KAH3686958.1"/>
    </source>
</evidence>
<keyword evidence="2" id="KW-1185">Reference proteome</keyword>
<dbReference type="Proteomes" id="UP000774326">
    <property type="component" value="Unassembled WGS sequence"/>
</dbReference>
<organism evidence="1 2">
    <name type="scientific">Wickerhamomyces pijperi</name>
    <name type="common">Yeast</name>
    <name type="synonym">Pichia pijperi</name>
    <dbReference type="NCBI Taxonomy" id="599730"/>
    <lineage>
        <taxon>Eukaryota</taxon>
        <taxon>Fungi</taxon>
        <taxon>Dikarya</taxon>
        <taxon>Ascomycota</taxon>
        <taxon>Saccharomycotina</taxon>
        <taxon>Saccharomycetes</taxon>
        <taxon>Phaffomycetales</taxon>
        <taxon>Wickerhamomycetaceae</taxon>
        <taxon>Wickerhamomyces</taxon>
    </lineage>
</organism>
<sequence>MLPFSSSLPPSTVSLLLTICLILSSPNFSIIALALNTSTLVVLKSLALTPSWNNLSNSAKVLPLVSGNSNHDQTKAIKINPAQKNPDLAFQFQAVGFSI</sequence>
<dbReference type="EMBL" id="JAEUBG010001067">
    <property type="protein sequence ID" value="KAH3686958.1"/>
    <property type="molecule type" value="Genomic_DNA"/>
</dbReference>
<proteinExistence type="predicted"/>
<reference evidence="1" key="1">
    <citation type="journal article" date="2021" name="Open Biol.">
        <title>Shared evolutionary footprints suggest mitochondrial oxidative damage underlies multiple complex I losses in fungi.</title>
        <authorList>
            <person name="Schikora-Tamarit M.A."/>
            <person name="Marcet-Houben M."/>
            <person name="Nosek J."/>
            <person name="Gabaldon T."/>
        </authorList>
    </citation>
    <scope>NUCLEOTIDE SEQUENCE</scope>
    <source>
        <strain evidence="1">CBS2887</strain>
    </source>
</reference>
<comment type="caution">
    <text evidence="1">The sequence shown here is derived from an EMBL/GenBank/DDBJ whole genome shotgun (WGS) entry which is preliminary data.</text>
</comment>
<reference evidence="1" key="2">
    <citation type="submission" date="2021-01" db="EMBL/GenBank/DDBJ databases">
        <authorList>
            <person name="Schikora-Tamarit M.A."/>
        </authorList>
    </citation>
    <scope>NUCLEOTIDE SEQUENCE</scope>
    <source>
        <strain evidence="1">CBS2887</strain>
    </source>
</reference>